<evidence type="ECO:0000259" key="2">
    <source>
        <dbReference type="Pfam" id="PF08241"/>
    </source>
</evidence>
<feature type="domain" description="Methyltransferase type 11" evidence="2">
    <location>
        <begin position="49"/>
        <end position="143"/>
    </location>
</feature>
<keyword evidence="4" id="KW-1185">Reference proteome</keyword>
<evidence type="ECO:0000313" key="4">
    <source>
        <dbReference type="Proteomes" id="UP000616595"/>
    </source>
</evidence>
<comment type="caution">
    <text evidence="3">The sequence shown here is derived from an EMBL/GenBank/DDBJ whole genome shotgun (WGS) entry which is preliminary data.</text>
</comment>
<organism evidence="3 4">
    <name type="scientific">Acetobacterium paludosum</name>
    <dbReference type="NCBI Taxonomy" id="52693"/>
    <lineage>
        <taxon>Bacteria</taxon>
        <taxon>Bacillati</taxon>
        <taxon>Bacillota</taxon>
        <taxon>Clostridia</taxon>
        <taxon>Eubacteriales</taxon>
        <taxon>Eubacteriaceae</taxon>
        <taxon>Acetobacterium</taxon>
    </lineage>
</organism>
<protein>
    <submittedName>
        <fullName evidence="3">Methyltransferase domain-containing protein</fullName>
    </submittedName>
</protein>
<dbReference type="OrthoDB" id="9772751at2"/>
<dbReference type="Pfam" id="PF08241">
    <property type="entry name" value="Methyltransf_11"/>
    <property type="match status" value="1"/>
</dbReference>
<dbReference type="InterPro" id="IPR013216">
    <property type="entry name" value="Methyltransf_11"/>
</dbReference>
<reference evidence="3" key="1">
    <citation type="submission" date="2019-10" db="EMBL/GenBank/DDBJ databases">
        <authorList>
            <person name="Ross D.E."/>
            <person name="Gulliver D."/>
        </authorList>
    </citation>
    <scope>NUCLEOTIDE SEQUENCE</scope>
    <source>
        <strain evidence="3">DER-2019</strain>
    </source>
</reference>
<proteinExistence type="predicted"/>
<gene>
    <name evidence="3" type="ORF">GH810_12230</name>
</gene>
<name>A0A923KXA5_9FIRM</name>
<evidence type="ECO:0000313" key="3">
    <source>
        <dbReference type="EMBL" id="MBC3889083.1"/>
    </source>
</evidence>
<dbReference type="PANTHER" id="PTHR44068:SF11">
    <property type="entry name" value="GERANYL DIPHOSPHATE 2-C-METHYLTRANSFERASE"/>
    <property type="match status" value="1"/>
</dbReference>
<keyword evidence="1" id="KW-0808">Transferase</keyword>
<dbReference type="RefSeq" id="WP_148568338.1">
    <property type="nucleotide sequence ID" value="NZ_RXYA01000016.1"/>
</dbReference>
<evidence type="ECO:0000256" key="1">
    <source>
        <dbReference type="ARBA" id="ARBA00022679"/>
    </source>
</evidence>
<dbReference type="CDD" id="cd02440">
    <property type="entry name" value="AdoMet_MTases"/>
    <property type="match status" value="1"/>
</dbReference>
<dbReference type="AlphaFoldDB" id="A0A923KXA5"/>
<dbReference type="Proteomes" id="UP000616595">
    <property type="component" value="Unassembled WGS sequence"/>
</dbReference>
<sequence>MMENFAEIIASKWTERAPTFDEDHATENVDLWRPTLEELIGKKGNGKVLDIGTGTGFLANMIAELGYHSVGIDFSEGMLEIGRSNSARRGTAVEFIMGDGDKLPFDDHSFDAVINSRVLWLILDPVKSIKEWIRVLKPGGVLLSFIRITTPQERELGELEKPNTKMQYPPELSNAMPLRDATIDDHLAAYQKAGFYNPEAILLRKDLSLNDDAKPWYVFKGTKEMVSVL</sequence>
<dbReference type="InterPro" id="IPR050447">
    <property type="entry name" value="Erg6_SMT_methyltransf"/>
</dbReference>
<reference evidence="3" key="2">
    <citation type="submission" date="2020-10" db="EMBL/GenBank/DDBJ databases">
        <title>Comparative genomics of the Acetobacterium genus.</title>
        <authorList>
            <person name="Marshall C."/>
            <person name="May H."/>
            <person name="Norman S."/>
        </authorList>
    </citation>
    <scope>NUCLEOTIDE SEQUENCE</scope>
    <source>
        <strain evidence="3">DER-2019</strain>
    </source>
</reference>
<dbReference type="SUPFAM" id="SSF53335">
    <property type="entry name" value="S-adenosyl-L-methionine-dependent methyltransferases"/>
    <property type="match status" value="1"/>
</dbReference>
<dbReference type="GO" id="GO:0008757">
    <property type="term" value="F:S-adenosylmethionine-dependent methyltransferase activity"/>
    <property type="evidence" value="ECO:0007669"/>
    <property type="project" value="InterPro"/>
</dbReference>
<dbReference type="PANTHER" id="PTHR44068">
    <property type="entry name" value="ZGC:194242"/>
    <property type="match status" value="1"/>
</dbReference>
<dbReference type="InterPro" id="IPR029063">
    <property type="entry name" value="SAM-dependent_MTases_sf"/>
</dbReference>
<keyword evidence="3" id="KW-0489">Methyltransferase</keyword>
<dbReference type="Gene3D" id="3.40.50.150">
    <property type="entry name" value="Vaccinia Virus protein VP39"/>
    <property type="match status" value="1"/>
</dbReference>
<dbReference type="GO" id="GO:0032259">
    <property type="term" value="P:methylation"/>
    <property type="evidence" value="ECO:0007669"/>
    <property type="project" value="UniProtKB-KW"/>
</dbReference>
<dbReference type="EMBL" id="WJBD01000014">
    <property type="protein sequence ID" value="MBC3889083.1"/>
    <property type="molecule type" value="Genomic_DNA"/>
</dbReference>
<accession>A0A923KXA5</accession>